<dbReference type="PROSITE" id="PS50158">
    <property type="entry name" value="ZF_CCHC"/>
    <property type="match status" value="1"/>
</dbReference>
<reference evidence="5" key="1">
    <citation type="submission" date="2021-02" db="EMBL/GenBank/DDBJ databases">
        <authorList>
            <person name="Nowell W R."/>
        </authorList>
    </citation>
    <scope>NUCLEOTIDE SEQUENCE</scope>
</reference>
<dbReference type="AlphaFoldDB" id="A0A8S2YQ95"/>
<accession>A0A8S2YQ95</accession>
<feature type="region of interest" description="Disordered" evidence="2">
    <location>
        <begin position="1"/>
        <end position="84"/>
    </location>
</feature>
<dbReference type="InterPro" id="IPR001878">
    <property type="entry name" value="Znf_CCHC"/>
</dbReference>
<feature type="compositionally biased region" description="Basic and acidic residues" evidence="2">
    <location>
        <begin position="26"/>
        <end position="35"/>
    </location>
</feature>
<dbReference type="Pfam" id="PF00098">
    <property type="entry name" value="zf-CCHC"/>
    <property type="match status" value="1"/>
</dbReference>
<dbReference type="Proteomes" id="UP000677228">
    <property type="component" value="Unassembled WGS sequence"/>
</dbReference>
<comment type="caution">
    <text evidence="5">The sequence shown here is derived from an EMBL/GenBank/DDBJ whole genome shotgun (WGS) entry which is preliminary data.</text>
</comment>
<dbReference type="Proteomes" id="UP000682733">
    <property type="component" value="Unassembled WGS sequence"/>
</dbReference>
<dbReference type="GO" id="GO:0003676">
    <property type="term" value="F:nucleic acid binding"/>
    <property type="evidence" value="ECO:0007669"/>
    <property type="project" value="InterPro"/>
</dbReference>
<evidence type="ECO:0000313" key="6">
    <source>
        <dbReference type="Proteomes" id="UP000682733"/>
    </source>
</evidence>
<feature type="domain" description="CCHC-type" evidence="3">
    <location>
        <begin position="17"/>
        <end position="32"/>
    </location>
</feature>
<dbReference type="GO" id="GO:0008270">
    <property type="term" value="F:zinc ion binding"/>
    <property type="evidence" value="ECO:0007669"/>
    <property type="project" value="UniProtKB-KW"/>
</dbReference>
<feature type="compositionally biased region" description="Basic and acidic residues" evidence="2">
    <location>
        <begin position="75"/>
        <end position="84"/>
    </location>
</feature>
<dbReference type="Gene3D" id="4.10.60.10">
    <property type="entry name" value="Zinc finger, CCHC-type"/>
    <property type="match status" value="1"/>
</dbReference>
<evidence type="ECO:0000256" key="1">
    <source>
        <dbReference type="PROSITE-ProRule" id="PRU00047"/>
    </source>
</evidence>
<keyword evidence="1" id="KW-0862">Zinc</keyword>
<dbReference type="SUPFAM" id="SSF57756">
    <property type="entry name" value="Retrovirus zinc finger-like domains"/>
    <property type="match status" value="1"/>
</dbReference>
<feature type="non-terminal residue" evidence="5">
    <location>
        <position position="1"/>
    </location>
</feature>
<sequence>PRKAGGRPSGGDQSNVCFNCQQPGHMSRDCTEPRKFGGSRGGRGGGGRGGGGRGGGPKRSFDLSGDGGGASNKKVKFDSDGEDE</sequence>
<keyword evidence="1" id="KW-0479">Metal-binding</keyword>
<evidence type="ECO:0000313" key="4">
    <source>
        <dbReference type="EMBL" id="CAF1680193.1"/>
    </source>
</evidence>
<dbReference type="EMBL" id="CAJNOK010079229">
    <property type="protein sequence ID" value="CAF1680193.1"/>
    <property type="molecule type" value="Genomic_DNA"/>
</dbReference>
<name>A0A8S2YQ95_9BILA</name>
<evidence type="ECO:0000259" key="3">
    <source>
        <dbReference type="PROSITE" id="PS50158"/>
    </source>
</evidence>
<protein>
    <recommendedName>
        <fullName evidence="3">CCHC-type domain-containing protein</fullName>
    </recommendedName>
</protein>
<evidence type="ECO:0000313" key="5">
    <source>
        <dbReference type="EMBL" id="CAF4571351.1"/>
    </source>
</evidence>
<feature type="compositionally biased region" description="Polar residues" evidence="2">
    <location>
        <begin position="11"/>
        <end position="24"/>
    </location>
</feature>
<organism evidence="5 6">
    <name type="scientific">Didymodactylos carnosus</name>
    <dbReference type="NCBI Taxonomy" id="1234261"/>
    <lineage>
        <taxon>Eukaryota</taxon>
        <taxon>Metazoa</taxon>
        <taxon>Spiralia</taxon>
        <taxon>Gnathifera</taxon>
        <taxon>Rotifera</taxon>
        <taxon>Eurotatoria</taxon>
        <taxon>Bdelloidea</taxon>
        <taxon>Philodinida</taxon>
        <taxon>Philodinidae</taxon>
        <taxon>Didymodactylos</taxon>
    </lineage>
</organism>
<dbReference type="EMBL" id="CAJOBA010117465">
    <property type="protein sequence ID" value="CAF4571351.1"/>
    <property type="molecule type" value="Genomic_DNA"/>
</dbReference>
<keyword evidence="1" id="KW-0863">Zinc-finger</keyword>
<dbReference type="InterPro" id="IPR036875">
    <property type="entry name" value="Znf_CCHC_sf"/>
</dbReference>
<evidence type="ECO:0000256" key="2">
    <source>
        <dbReference type="SAM" id="MobiDB-lite"/>
    </source>
</evidence>
<proteinExistence type="predicted"/>
<dbReference type="SMART" id="SM00343">
    <property type="entry name" value="ZnF_C2HC"/>
    <property type="match status" value="1"/>
</dbReference>
<gene>
    <name evidence="4" type="ORF">OVA965_LOCUS46045</name>
    <name evidence="5" type="ORF">TMI583_LOCUS50179</name>
</gene>
<feature type="compositionally biased region" description="Gly residues" evidence="2">
    <location>
        <begin position="38"/>
        <end position="57"/>
    </location>
</feature>